<dbReference type="STRING" id="81824.A9URI0"/>
<keyword evidence="13" id="KW-1185">Reference proteome</keyword>
<dbReference type="OMA" id="NCERISM"/>
<protein>
    <recommendedName>
        <fullName evidence="11">Dynein axonemal light chain 1</fullName>
    </recommendedName>
</protein>
<dbReference type="Gene3D" id="3.80.10.10">
    <property type="entry name" value="Ribonuclease Inhibitor"/>
    <property type="match status" value="1"/>
</dbReference>
<dbReference type="AlphaFoldDB" id="A9URI0"/>
<dbReference type="Pfam" id="PF12799">
    <property type="entry name" value="LRR_4"/>
    <property type="match status" value="1"/>
</dbReference>
<dbReference type="GO" id="GO:0005930">
    <property type="term" value="C:axoneme"/>
    <property type="evidence" value="ECO:0007669"/>
    <property type="project" value="UniProtKB-SubCell"/>
</dbReference>
<dbReference type="RefSeq" id="XP_001743213.1">
    <property type="nucleotide sequence ID" value="XM_001743161.1"/>
</dbReference>
<reference evidence="12 13" key="1">
    <citation type="journal article" date="2008" name="Nature">
        <title>The genome of the choanoflagellate Monosiga brevicollis and the origin of metazoans.</title>
        <authorList>
            <consortium name="JGI Sequencing"/>
            <person name="King N."/>
            <person name="Westbrook M.J."/>
            <person name="Young S.L."/>
            <person name="Kuo A."/>
            <person name="Abedin M."/>
            <person name="Chapman J."/>
            <person name="Fairclough S."/>
            <person name="Hellsten U."/>
            <person name="Isogai Y."/>
            <person name="Letunic I."/>
            <person name="Marr M."/>
            <person name="Pincus D."/>
            <person name="Putnam N."/>
            <person name="Rokas A."/>
            <person name="Wright K.J."/>
            <person name="Zuzow R."/>
            <person name="Dirks W."/>
            <person name="Good M."/>
            <person name="Goodstein D."/>
            <person name="Lemons D."/>
            <person name="Li W."/>
            <person name="Lyons J.B."/>
            <person name="Morris A."/>
            <person name="Nichols S."/>
            <person name="Richter D.J."/>
            <person name="Salamov A."/>
            <person name="Bork P."/>
            <person name="Lim W.A."/>
            <person name="Manning G."/>
            <person name="Miller W.T."/>
            <person name="McGinnis W."/>
            <person name="Shapiro H."/>
            <person name="Tjian R."/>
            <person name="Grigoriev I.V."/>
            <person name="Rokhsar D."/>
        </authorList>
    </citation>
    <scope>NUCLEOTIDE SEQUENCE [LARGE SCALE GENOMIC DNA]</scope>
    <source>
        <strain evidence="13">MX1 / ATCC 50154</strain>
    </source>
</reference>
<dbReference type="SUPFAM" id="SSF52058">
    <property type="entry name" value="L domain-like"/>
    <property type="match status" value="1"/>
</dbReference>
<evidence type="ECO:0000256" key="3">
    <source>
        <dbReference type="ARBA" id="ARBA00022614"/>
    </source>
</evidence>
<dbReference type="InterPro" id="IPR032675">
    <property type="entry name" value="LRR_dom_sf"/>
</dbReference>
<dbReference type="PANTHER" id="PTHR15454">
    <property type="entry name" value="NISCHARIN RELATED"/>
    <property type="match status" value="1"/>
</dbReference>
<evidence type="ECO:0000256" key="6">
    <source>
        <dbReference type="ARBA" id="ARBA00023017"/>
    </source>
</evidence>
<evidence type="ECO:0000313" key="12">
    <source>
        <dbReference type="EMBL" id="EDQ91927.1"/>
    </source>
</evidence>
<keyword evidence="4" id="KW-0493">Microtubule</keyword>
<dbReference type="SMART" id="SM00365">
    <property type="entry name" value="LRR_SD22"/>
    <property type="match status" value="4"/>
</dbReference>
<dbReference type="eggNOG" id="KOG0531">
    <property type="taxonomic scope" value="Eukaryota"/>
</dbReference>
<dbReference type="KEGG" id="mbr:MONBRDRAFT_17815"/>
<keyword evidence="9" id="KW-0966">Cell projection</keyword>
<dbReference type="GO" id="GO:0030286">
    <property type="term" value="C:dynein complex"/>
    <property type="evidence" value="ECO:0007669"/>
    <property type="project" value="UniProtKB-KW"/>
</dbReference>
<dbReference type="GeneID" id="5888743"/>
<evidence type="ECO:0000256" key="2">
    <source>
        <dbReference type="ARBA" id="ARBA00022490"/>
    </source>
</evidence>
<evidence type="ECO:0000256" key="5">
    <source>
        <dbReference type="ARBA" id="ARBA00022737"/>
    </source>
</evidence>
<dbReference type="GO" id="GO:0005737">
    <property type="term" value="C:cytoplasm"/>
    <property type="evidence" value="ECO:0000318"/>
    <property type="project" value="GO_Central"/>
</dbReference>
<dbReference type="PROSITE" id="PS51450">
    <property type="entry name" value="LRR"/>
    <property type="match status" value="2"/>
</dbReference>
<evidence type="ECO:0000256" key="8">
    <source>
        <dbReference type="ARBA" id="ARBA00023212"/>
    </source>
</evidence>
<dbReference type="InParanoid" id="A9URI0"/>
<evidence type="ECO:0000256" key="11">
    <source>
        <dbReference type="ARBA" id="ARBA00049760"/>
    </source>
</evidence>
<evidence type="ECO:0000256" key="7">
    <source>
        <dbReference type="ARBA" id="ARBA00023175"/>
    </source>
</evidence>
<evidence type="ECO:0000256" key="1">
    <source>
        <dbReference type="ARBA" id="ARBA00004430"/>
    </source>
</evidence>
<evidence type="ECO:0000313" key="13">
    <source>
        <dbReference type="Proteomes" id="UP000001357"/>
    </source>
</evidence>
<dbReference type="EMBL" id="CH991544">
    <property type="protein sequence ID" value="EDQ91927.1"/>
    <property type="molecule type" value="Genomic_DNA"/>
</dbReference>
<dbReference type="FunFam" id="3.80.10.10:FF:000049">
    <property type="entry name" value="Dynein light chain 1"/>
    <property type="match status" value="1"/>
</dbReference>
<dbReference type="InterPro" id="IPR001611">
    <property type="entry name" value="Leu-rich_rpt"/>
</dbReference>
<dbReference type="FunCoup" id="A9URI0">
    <property type="interactions" value="116"/>
</dbReference>
<dbReference type="Proteomes" id="UP000001357">
    <property type="component" value="Unassembled WGS sequence"/>
</dbReference>
<evidence type="ECO:0000256" key="9">
    <source>
        <dbReference type="ARBA" id="ARBA00023273"/>
    </source>
</evidence>
<evidence type="ECO:0000256" key="4">
    <source>
        <dbReference type="ARBA" id="ARBA00022701"/>
    </source>
</evidence>
<accession>A9URI0</accession>
<keyword evidence="5" id="KW-0677">Repeat</keyword>
<keyword evidence="6" id="KW-0243">Dynein</keyword>
<comment type="similarity">
    <text evidence="10">Belongs to the dynein light chain LC1-type family.</text>
</comment>
<dbReference type="GO" id="GO:0005874">
    <property type="term" value="C:microtubule"/>
    <property type="evidence" value="ECO:0007669"/>
    <property type="project" value="UniProtKB-KW"/>
</dbReference>
<gene>
    <name evidence="12" type="ORF">MONBRDRAFT_17815</name>
</gene>
<comment type="subcellular location">
    <subcellularLocation>
        <location evidence="1">Cytoplasm</location>
        <location evidence="1">Cytoskeleton</location>
        <location evidence="1">Cilium axoneme</location>
    </subcellularLocation>
</comment>
<organism evidence="12 13">
    <name type="scientific">Monosiga brevicollis</name>
    <name type="common">Choanoflagellate</name>
    <dbReference type="NCBI Taxonomy" id="81824"/>
    <lineage>
        <taxon>Eukaryota</taxon>
        <taxon>Choanoflagellata</taxon>
        <taxon>Craspedida</taxon>
        <taxon>Salpingoecidae</taxon>
        <taxon>Monosiga</taxon>
    </lineage>
</organism>
<sequence length="198" mass="21833">MACSQSKGTSIKDAIKQWEEANGKSVAEETVVKLIGKLPPIEKMDAALSQLAHVEQLSLSTNCIEKIGNLNGFSNLKILSLGRNNIKSLAGLDPVAGTLEELWISYNNLDKLKGIEVLQKLKVFFCSNNKLADWKQIELLRQLPALESVVLMGNPIQEKHAESGDWTQLIMEKLPQIKKIDGKPIVRGGEEESEEAAE</sequence>
<keyword evidence="2" id="KW-0963">Cytoplasm</keyword>
<dbReference type="PANTHER" id="PTHR15454:SF73">
    <property type="entry name" value="DYNEIN AXONEMAL LIGHT CHAIN 1"/>
    <property type="match status" value="1"/>
</dbReference>
<evidence type="ECO:0000256" key="10">
    <source>
        <dbReference type="ARBA" id="ARBA00049659"/>
    </source>
</evidence>
<keyword evidence="8" id="KW-0206">Cytoskeleton</keyword>
<dbReference type="InterPro" id="IPR025875">
    <property type="entry name" value="Leu-rich_rpt_4"/>
</dbReference>
<proteinExistence type="inferred from homology"/>
<name>A9URI0_MONBE</name>
<keyword evidence="7" id="KW-0505">Motor protein</keyword>
<keyword evidence="3" id="KW-0433">Leucine-rich repeat</keyword>